<comment type="subcellular location">
    <subcellularLocation>
        <location evidence="1">Membrane</location>
        <topology evidence="1">Multi-pass membrane protein</topology>
    </subcellularLocation>
</comment>
<dbReference type="PANTHER" id="PTHR15486:SF62">
    <property type="entry name" value="GLYCEROL-3-PHOSPHATE ACYLTRANSFERASE 2-RELATED"/>
    <property type="match status" value="1"/>
</dbReference>
<keyword evidence="4 8" id="KW-0812">Transmembrane</keyword>
<dbReference type="PANTHER" id="PTHR15486">
    <property type="entry name" value="ANCIENT UBIQUITOUS PROTEIN"/>
    <property type="match status" value="1"/>
</dbReference>
<dbReference type="GO" id="GO:0016791">
    <property type="term" value="F:phosphatase activity"/>
    <property type="evidence" value="ECO:0007669"/>
    <property type="project" value="TreeGrafter"/>
</dbReference>
<evidence type="ECO:0000256" key="1">
    <source>
        <dbReference type="ARBA" id="ARBA00004141"/>
    </source>
</evidence>
<feature type="transmembrane region" description="Helical" evidence="8">
    <location>
        <begin position="282"/>
        <end position="304"/>
    </location>
</feature>
<gene>
    <name evidence="11" type="ORF">FEM48_Zijuj09G0010200</name>
</gene>
<dbReference type="GO" id="GO:0010143">
    <property type="term" value="P:cutin biosynthetic process"/>
    <property type="evidence" value="ECO:0007669"/>
    <property type="project" value="TreeGrafter"/>
</dbReference>
<keyword evidence="5 8" id="KW-1133">Transmembrane helix</keyword>
<organism evidence="11 12">
    <name type="scientific">Ziziphus jujuba var. spinosa</name>
    <dbReference type="NCBI Taxonomy" id="714518"/>
    <lineage>
        <taxon>Eukaryota</taxon>
        <taxon>Viridiplantae</taxon>
        <taxon>Streptophyta</taxon>
        <taxon>Embryophyta</taxon>
        <taxon>Tracheophyta</taxon>
        <taxon>Spermatophyta</taxon>
        <taxon>Magnoliopsida</taxon>
        <taxon>eudicotyledons</taxon>
        <taxon>Gunneridae</taxon>
        <taxon>Pentapetalae</taxon>
        <taxon>rosids</taxon>
        <taxon>fabids</taxon>
        <taxon>Rosales</taxon>
        <taxon>Rhamnaceae</taxon>
        <taxon>Paliureae</taxon>
        <taxon>Ziziphus</taxon>
    </lineage>
</organism>
<dbReference type="AlphaFoldDB" id="A0A978UQ01"/>
<dbReference type="Pfam" id="PF23270">
    <property type="entry name" value="HAD_RAM2_N"/>
    <property type="match status" value="1"/>
</dbReference>
<dbReference type="InterPro" id="IPR056462">
    <property type="entry name" value="HAD_RAM2/GPAT1-8"/>
</dbReference>
<feature type="domain" description="Phospholipid/glycerol acyltransferase" evidence="10">
    <location>
        <begin position="349"/>
        <end position="450"/>
    </location>
</feature>
<evidence type="ECO:0000256" key="7">
    <source>
        <dbReference type="ARBA" id="ARBA00023315"/>
    </source>
</evidence>
<evidence type="ECO:0000256" key="5">
    <source>
        <dbReference type="ARBA" id="ARBA00022989"/>
    </source>
</evidence>
<keyword evidence="3" id="KW-0808">Transferase</keyword>
<sequence>MGKAFLFETFFFFFYRILFGKLKSLRKTFSNSHAGAATSHLKYQKYPSFVHRSDLSDPHTLIFNVEGALLKSSSFFPYFMLVAFEAGGLLRSFILFLLYPLICLVDQETGLKIMVMVCFFGIKKESFRLGSAVLPKFFLEDVCLEAFEIVQRGTKKVAVTNFPLVMVESFLRDYLQIDFVVGRELKVFRGYFLGLMEERKKVTSFMEEIIAEKKLGSDIIGITSSSFNKFPDRYQLFSYCKEVYLVNTTDKRSWQNLPREKYPKPLIFHDGRLALRPTPLETLVMLMWVPFGFTLAVLRIFIAVSLPYGMSSPLLAFTGLRLTVTKPKTKIIEEGKKDEKKKKKKPKGLLYVCNHRTLLDPLYLAFALKTNLIALTYSLSRMSEIISPIKTVRLTRNRDKDANTMERLLSQGDLVICPEGTTCREPYLLRFSPLFSEITEEIVPVAVNTHVSMFHGTTAGGLKCLDPIFFLMNPAPIYTVQLLDKVLGLSSGCYDGNNNNDSSSRFEVANYVQSELGKALGFERTKLTRRDKYLILAGNEGITCTK</sequence>
<dbReference type="InterPro" id="IPR002123">
    <property type="entry name" value="Plipid/glycerol_acylTrfase"/>
</dbReference>
<evidence type="ECO:0000256" key="6">
    <source>
        <dbReference type="ARBA" id="ARBA00023136"/>
    </source>
</evidence>
<dbReference type="Proteomes" id="UP000813462">
    <property type="component" value="Unassembled WGS sequence"/>
</dbReference>
<feature type="signal peptide" evidence="9">
    <location>
        <begin position="1"/>
        <end position="20"/>
    </location>
</feature>
<evidence type="ECO:0000313" key="12">
    <source>
        <dbReference type="Proteomes" id="UP000813462"/>
    </source>
</evidence>
<dbReference type="Pfam" id="PF01553">
    <property type="entry name" value="Acyltransferase"/>
    <property type="match status" value="1"/>
</dbReference>
<dbReference type="GO" id="GO:0016020">
    <property type="term" value="C:membrane"/>
    <property type="evidence" value="ECO:0007669"/>
    <property type="project" value="UniProtKB-SubCell"/>
</dbReference>
<protein>
    <recommendedName>
        <fullName evidence="10">Phospholipid/glycerol acyltransferase domain-containing protein</fullName>
    </recommendedName>
</protein>
<evidence type="ECO:0000256" key="4">
    <source>
        <dbReference type="ARBA" id="ARBA00022692"/>
    </source>
</evidence>
<evidence type="ECO:0000256" key="2">
    <source>
        <dbReference type="ARBA" id="ARBA00007937"/>
    </source>
</evidence>
<feature type="chain" id="PRO_5037585395" description="Phospholipid/glycerol acyltransferase domain-containing protein" evidence="9">
    <location>
        <begin position="21"/>
        <end position="546"/>
    </location>
</feature>
<evidence type="ECO:0000256" key="9">
    <source>
        <dbReference type="SAM" id="SignalP"/>
    </source>
</evidence>
<comment type="caution">
    <text evidence="11">The sequence shown here is derived from an EMBL/GenBank/DDBJ whole genome shotgun (WGS) entry which is preliminary data.</text>
</comment>
<dbReference type="CDD" id="cd06551">
    <property type="entry name" value="LPLAT"/>
    <property type="match status" value="1"/>
</dbReference>
<dbReference type="SMART" id="SM00563">
    <property type="entry name" value="PlsC"/>
    <property type="match status" value="1"/>
</dbReference>
<dbReference type="EMBL" id="JAEACU010000009">
    <property type="protein sequence ID" value="KAH7516951.1"/>
    <property type="molecule type" value="Genomic_DNA"/>
</dbReference>
<dbReference type="GO" id="GO:0090447">
    <property type="term" value="F:glycerol-3-phosphate 2-O-acyltransferase activity"/>
    <property type="evidence" value="ECO:0007669"/>
    <property type="project" value="TreeGrafter"/>
</dbReference>
<feature type="transmembrane region" description="Helical" evidence="8">
    <location>
        <begin position="78"/>
        <end position="105"/>
    </location>
</feature>
<proteinExistence type="inferred from homology"/>
<accession>A0A978UQ01</accession>
<keyword evidence="9" id="KW-0732">Signal</keyword>
<evidence type="ECO:0000313" key="11">
    <source>
        <dbReference type="EMBL" id="KAH7516951.1"/>
    </source>
</evidence>
<dbReference type="SUPFAM" id="SSF69593">
    <property type="entry name" value="Glycerol-3-phosphate (1)-acyltransferase"/>
    <property type="match status" value="1"/>
</dbReference>
<name>A0A978UQ01_ZIZJJ</name>
<keyword evidence="7" id="KW-0012">Acyltransferase</keyword>
<evidence type="ECO:0000259" key="10">
    <source>
        <dbReference type="SMART" id="SM00563"/>
    </source>
</evidence>
<comment type="similarity">
    <text evidence="2">Belongs to the GPAT/DAPAT family.</text>
</comment>
<reference evidence="11" key="1">
    <citation type="journal article" date="2021" name="Front. Plant Sci.">
        <title>Chromosome-Scale Genome Assembly for Chinese Sour Jujube and Insights Into Its Genome Evolution and Domestication Signature.</title>
        <authorList>
            <person name="Shen L.-Y."/>
            <person name="Luo H."/>
            <person name="Wang X.-L."/>
            <person name="Wang X.-M."/>
            <person name="Qiu X.-J."/>
            <person name="Liu H."/>
            <person name="Zhou S.-S."/>
            <person name="Jia K.-H."/>
            <person name="Nie S."/>
            <person name="Bao Y.-T."/>
            <person name="Zhang R.-G."/>
            <person name="Yun Q.-Z."/>
            <person name="Chai Y.-H."/>
            <person name="Lu J.-Y."/>
            <person name="Li Y."/>
            <person name="Zhao S.-W."/>
            <person name="Mao J.-F."/>
            <person name="Jia S.-G."/>
            <person name="Mao Y.-M."/>
        </authorList>
    </citation>
    <scope>NUCLEOTIDE SEQUENCE</scope>
    <source>
        <strain evidence="11">AT0</strain>
        <tissue evidence="11">Leaf</tissue>
    </source>
</reference>
<dbReference type="OrthoDB" id="1854593at2759"/>
<keyword evidence="6 8" id="KW-0472">Membrane</keyword>
<evidence type="ECO:0000256" key="8">
    <source>
        <dbReference type="SAM" id="Phobius"/>
    </source>
</evidence>
<evidence type="ECO:0000256" key="3">
    <source>
        <dbReference type="ARBA" id="ARBA00022679"/>
    </source>
</evidence>